<feature type="transmembrane region" description="Helical" evidence="1">
    <location>
        <begin position="129"/>
        <end position="152"/>
    </location>
</feature>
<proteinExistence type="predicted"/>
<organism evidence="2 3">
    <name type="scientific">Alkalispirochaeta americana</name>
    <dbReference type="NCBI Taxonomy" id="159291"/>
    <lineage>
        <taxon>Bacteria</taxon>
        <taxon>Pseudomonadati</taxon>
        <taxon>Spirochaetota</taxon>
        <taxon>Spirochaetia</taxon>
        <taxon>Spirochaetales</taxon>
        <taxon>Spirochaetaceae</taxon>
        <taxon>Alkalispirochaeta</taxon>
    </lineage>
</organism>
<feature type="transmembrane region" description="Helical" evidence="1">
    <location>
        <begin position="395"/>
        <end position="411"/>
    </location>
</feature>
<feature type="transmembrane region" description="Helical" evidence="1">
    <location>
        <begin position="90"/>
        <end position="109"/>
    </location>
</feature>
<feature type="transmembrane region" description="Helical" evidence="1">
    <location>
        <begin position="164"/>
        <end position="182"/>
    </location>
</feature>
<dbReference type="EMBL" id="FTMS01000006">
    <property type="protein sequence ID" value="SIQ29332.1"/>
    <property type="molecule type" value="Genomic_DNA"/>
</dbReference>
<feature type="transmembrane region" description="Helical" evidence="1">
    <location>
        <begin position="194"/>
        <end position="227"/>
    </location>
</feature>
<dbReference type="Proteomes" id="UP000186400">
    <property type="component" value="Unassembled WGS sequence"/>
</dbReference>
<feature type="transmembrane region" description="Helical" evidence="1">
    <location>
        <begin position="299"/>
        <end position="324"/>
    </location>
</feature>
<keyword evidence="1" id="KW-0472">Membrane</keyword>
<dbReference type="AlphaFoldDB" id="A0A1N6RKU0"/>
<evidence type="ECO:0000313" key="2">
    <source>
        <dbReference type="EMBL" id="SIQ29332.1"/>
    </source>
</evidence>
<evidence type="ECO:0000256" key="1">
    <source>
        <dbReference type="SAM" id="Phobius"/>
    </source>
</evidence>
<reference evidence="2 3" key="1">
    <citation type="submission" date="2017-01" db="EMBL/GenBank/DDBJ databases">
        <authorList>
            <person name="Mah S.A."/>
            <person name="Swanson W.J."/>
            <person name="Moy G.W."/>
            <person name="Vacquier V.D."/>
        </authorList>
    </citation>
    <scope>NUCLEOTIDE SEQUENCE [LARGE SCALE GENOMIC DNA]</scope>
    <source>
        <strain evidence="2 3">ASpG1</strain>
    </source>
</reference>
<gene>
    <name evidence="2" type="ORF">SAMN05920897_106146</name>
</gene>
<sequence>MKKQKSNSCQAQPQKTRFDRYLCLGSNRKGLILYAQNEDDAARQYFDKHKQIPEVVKALGQFNPGHPDAMWNRLSGSLVPQKKLLPGWELWWIMGLWMLVVQPLLGSGQGTPTLDIDLSPQSLSENLTLIHLGLFIAGMLHYLRILTEAYVIMGDRHYSNKSPLFFLSAPITLVLAYTPLWLSIDGMNIPYSGLIGGIIGIFLLVTIIVIPLFLFFYPWVFFLRGGVLRLNTHPKFKTALEGFRRSSYALALVHLLSVPAMIMSAEVARQLLLPHFAPMEAIILAHKDSFPQTLMTLQLFWTTLFTGFLKAFFEGFIIVTLLIISFEVFRKRKAAPGKQQPEEQDFQEALKNRKPRIDLPLDKLKEQIRDYQVEELQQTPEVSPIKLISFVSPRILFFLLSLTVNVILLALL</sequence>
<accession>A0A1N6RKU0</accession>
<evidence type="ECO:0000313" key="3">
    <source>
        <dbReference type="Proteomes" id="UP000186400"/>
    </source>
</evidence>
<keyword evidence="3" id="KW-1185">Reference proteome</keyword>
<keyword evidence="1" id="KW-1133">Transmembrane helix</keyword>
<feature type="transmembrane region" description="Helical" evidence="1">
    <location>
        <begin position="248"/>
        <end position="268"/>
    </location>
</feature>
<name>A0A1N6RKU0_9SPIO</name>
<dbReference type="RefSeq" id="WP_076488421.1">
    <property type="nucleotide sequence ID" value="NZ_FTMS01000006.1"/>
</dbReference>
<keyword evidence="1" id="KW-0812">Transmembrane</keyword>
<protein>
    <submittedName>
        <fullName evidence="2">Uncharacterized protein</fullName>
    </submittedName>
</protein>